<dbReference type="EMBL" id="JAUSUX010000001">
    <property type="protein sequence ID" value="MDQ0285169.1"/>
    <property type="molecule type" value="Genomic_DNA"/>
</dbReference>
<reference evidence="1 2" key="1">
    <citation type="submission" date="2023-07" db="EMBL/GenBank/DDBJ databases">
        <title>Genomic Encyclopedia of Type Strains, Phase IV (KMG-IV): sequencing the most valuable type-strain genomes for metagenomic binning, comparative biology and taxonomic classification.</title>
        <authorList>
            <person name="Goeker M."/>
        </authorList>
    </citation>
    <scope>NUCLEOTIDE SEQUENCE [LARGE SCALE GENOMIC DNA]</scope>
    <source>
        <strain evidence="1 2">DSM 12396</strain>
    </source>
</reference>
<accession>A0ABU0AXG2</accession>
<dbReference type="Proteomes" id="UP001225644">
    <property type="component" value="Unassembled WGS sequence"/>
</dbReference>
<dbReference type="RefSeq" id="WP_307399119.1">
    <property type="nucleotide sequence ID" value="NZ_JAUSUX010000001.1"/>
</dbReference>
<sequence length="273" mass="29407">MNNNTVHLTCTPVELTFLAKLLGAETFLGIQDPFRGWLADEIEAAWLKARESLAARRFIEVEPDGGIIMDSVVAALVGACGSPDASYALTYTSGGEETYSCCFHVTRNLGVEITTRGEPPVCELTALDGFEAVYQRVCEIFGLADQEAPVASKGELLETALFEARRIAGESGVEAASAFLRQAHLNQAIAEALAATLAQPVGNGALVTMSWQDGTWKVDGLGLLEGDNGLWLLRSFVKKDAKWVELIPCSAEQACVEIKRMMERVLPQVAQVG</sequence>
<comment type="caution">
    <text evidence="1">The sequence shown here is derived from an EMBL/GenBank/DDBJ whole genome shotgun (WGS) entry which is preliminary data.</text>
</comment>
<keyword evidence="2" id="KW-1185">Reference proteome</keyword>
<organism evidence="1 2">
    <name type="scientific">Desulfofundulus luciae</name>
    <dbReference type="NCBI Taxonomy" id="74702"/>
    <lineage>
        <taxon>Bacteria</taxon>
        <taxon>Bacillati</taxon>
        <taxon>Bacillota</taxon>
        <taxon>Clostridia</taxon>
        <taxon>Eubacteriales</taxon>
        <taxon>Peptococcaceae</taxon>
        <taxon>Desulfofundulus</taxon>
    </lineage>
</organism>
<protein>
    <submittedName>
        <fullName evidence="1">Uncharacterized protein</fullName>
    </submittedName>
</protein>
<evidence type="ECO:0000313" key="1">
    <source>
        <dbReference type="EMBL" id="MDQ0285169.1"/>
    </source>
</evidence>
<evidence type="ECO:0000313" key="2">
    <source>
        <dbReference type="Proteomes" id="UP001225644"/>
    </source>
</evidence>
<gene>
    <name evidence="1" type="ORF">J2Z49_000259</name>
</gene>
<name>A0ABU0AXG2_9FIRM</name>
<proteinExistence type="predicted"/>